<sequence>MLAVQRPQDVCGFGGQALHSWSERVTQPKDRGSTLLYSVTAMTWNPSDGTARRVPKLAVRNRDSEHSASSADFRQHDHNNTAEQQSSYETLLHPALRPKPGFTPSTTSAVTTTPRSEKTQSEAEGTSTKVPTKRKSKGVLGFLALKEPSTSAFEEFAEQEKKKLALQKDPKVLRGVSSQKLPQHVPKVNSKWDGLPESARRSTTEKDRSARHSAMSIVSSRSGNSERDSMLSNAPSFPLLSPRRRRTNDKHCAFIATAAMRDEGGSARRERSAQPSTNAMQSVSREQRPSARNSEESGSFYSFSSHPETPPELESSVYSNLRGMPATPDSTPRTPSLESSIGAPAHSSKGHVPSNSWHGKSDDETVRKSDVRDLSYVLKHQERIPSCGPHARSKAAPILNPHGSLSSAKDVAPWEAYEPRRDSAQPPRHIPKSNSPSAGHKLSQRFGAKLGFK</sequence>
<organism evidence="2 3">
    <name type="scientific">Cercospora zeae-maydis SCOH1-5</name>
    <dbReference type="NCBI Taxonomy" id="717836"/>
    <lineage>
        <taxon>Eukaryota</taxon>
        <taxon>Fungi</taxon>
        <taxon>Dikarya</taxon>
        <taxon>Ascomycota</taxon>
        <taxon>Pezizomycotina</taxon>
        <taxon>Dothideomycetes</taxon>
        <taxon>Dothideomycetidae</taxon>
        <taxon>Mycosphaerellales</taxon>
        <taxon>Mycosphaerellaceae</taxon>
        <taxon>Cercospora</taxon>
    </lineage>
</organism>
<dbReference type="EMBL" id="ML992673">
    <property type="protein sequence ID" value="KAF2212167.1"/>
    <property type="molecule type" value="Genomic_DNA"/>
</dbReference>
<feature type="compositionally biased region" description="Polar residues" evidence="1">
    <location>
        <begin position="328"/>
        <end position="339"/>
    </location>
</feature>
<evidence type="ECO:0000313" key="2">
    <source>
        <dbReference type="EMBL" id="KAF2212167.1"/>
    </source>
</evidence>
<gene>
    <name evidence="2" type="ORF">CERZMDRAFT_84558</name>
</gene>
<proteinExistence type="predicted"/>
<protein>
    <submittedName>
        <fullName evidence="2">Uncharacterized protein</fullName>
    </submittedName>
</protein>
<feature type="region of interest" description="Disordered" evidence="1">
    <location>
        <begin position="59"/>
        <end position="132"/>
    </location>
</feature>
<evidence type="ECO:0000256" key="1">
    <source>
        <dbReference type="SAM" id="MobiDB-lite"/>
    </source>
</evidence>
<accession>A0A6A6FFG0</accession>
<keyword evidence="3" id="KW-1185">Reference proteome</keyword>
<reference evidence="2" key="1">
    <citation type="journal article" date="2020" name="Stud. Mycol.">
        <title>101 Dothideomycetes genomes: a test case for predicting lifestyles and emergence of pathogens.</title>
        <authorList>
            <person name="Haridas S."/>
            <person name="Albert R."/>
            <person name="Binder M."/>
            <person name="Bloem J."/>
            <person name="Labutti K."/>
            <person name="Salamov A."/>
            <person name="Andreopoulos B."/>
            <person name="Baker S."/>
            <person name="Barry K."/>
            <person name="Bills G."/>
            <person name="Bluhm B."/>
            <person name="Cannon C."/>
            <person name="Castanera R."/>
            <person name="Culley D."/>
            <person name="Daum C."/>
            <person name="Ezra D."/>
            <person name="Gonzalez J."/>
            <person name="Henrissat B."/>
            <person name="Kuo A."/>
            <person name="Liang C."/>
            <person name="Lipzen A."/>
            <person name="Lutzoni F."/>
            <person name="Magnuson J."/>
            <person name="Mondo S."/>
            <person name="Nolan M."/>
            <person name="Ohm R."/>
            <person name="Pangilinan J."/>
            <person name="Park H.-J."/>
            <person name="Ramirez L."/>
            <person name="Alfaro M."/>
            <person name="Sun H."/>
            <person name="Tritt A."/>
            <person name="Yoshinaga Y."/>
            <person name="Zwiers L.-H."/>
            <person name="Turgeon B."/>
            <person name="Goodwin S."/>
            <person name="Spatafora J."/>
            <person name="Crous P."/>
            <person name="Grigoriev I."/>
        </authorList>
    </citation>
    <scope>NUCLEOTIDE SEQUENCE</scope>
    <source>
        <strain evidence="2">SCOH1-5</strain>
    </source>
</reference>
<feature type="compositionally biased region" description="Low complexity" evidence="1">
    <location>
        <begin position="103"/>
        <end position="114"/>
    </location>
</feature>
<feature type="compositionally biased region" description="Basic and acidic residues" evidence="1">
    <location>
        <begin position="260"/>
        <end position="272"/>
    </location>
</feature>
<dbReference type="Proteomes" id="UP000799539">
    <property type="component" value="Unassembled WGS sequence"/>
</dbReference>
<name>A0A6A6FFG0_9PEZI</name>
<feature type="compositionally biased region" description="Basic and acidic residues" evidence="1">
    <location>
        <begin position="285"/>
        <end position="295"/>
    </location>
</feature>
<dbReference type="OrthoDB" id="4117770at2759"/>
<feature type="compositionally biased region" description="Basic and acidic residues" evidence="1">
    <location>
        <begin position="198"/>
        <end position="210"/>
    </location>
</feature>
<evidence type="ECO:0000313" key="3">
    <source>
        <dbReference type="Proteomes" id="UP000799539"/>
    </source>
</evidence>
<feature type="compositionally biased region" description="Basic and acidic residues" evidence="1">
    <location>
        <begin position="359"/>
        <end position="368"/>
    </location>
</feature>
<feature type="region of interest" description="Disordered" evidence="1">
    <location>
        <begin position="175"/>
        <end position="368"/>
    </location>
</feature>
<dbReference type="AlphaFoldDB" id="A0A6A6FFG0"/>
<feature type="compositionally biased region" description="Low complexity" evidence="1">
    <location>
        <begin position="296"/>
        <end position="305"/>
    </location>
</feature>
<feature type="compositionally biased region" description="Polar residues" evidence="1">
    <location>
        <begin position="273"/>
        <end position="284"/>
    </location>
</feature>
<feature type="region of interest" description="Disordered" evidence="1">
    <location>
        <begin position="385"/>
        <end position="453"/>
    </location>
</feature>